<dbReference type="SUPFAM" id="SSF52467">
    <property type="entry name" value="DHS-like NAD/FAD-binding domain"/>
    <property type="match status" value="1"/>
</dbReference>
<reference evidence="1 2" key="1">
    <citation type="submission" date="2019-03" db="EMBL/GenBank/DDBJ databases">
        <title>New insights into Acidothiobacillus thiooxidans sulfur metabolism through coupled gene expression, solution geochemistry, microscopy and spectroscopy analyses.</title>
        <authorList>
            <person name="Camacho D."/>
            <person name="Frazao R."/>
            <person name="Fouillen A."/>
            <person name="Nanci A."/>
            <person name="Lang B.F."/>
            <person name="Apte S.C."/>
            <person name="Baron C."/>
            <person name="Warren L.A."/>
        </authorList>
    </citation>
    <scope>NUCLEOTIDE SEQUENCE [LARGE SCALE GENOMIC DNA]</scope>
    <source>
        <strain evidence="1 2">ATCC 19377</strain>
    </source>
</reference>
<dbReference type="EMBL" id="SZUV01000001">
    <property type="protein sequence ID" value="TQN51957.1"/>
    <property type="molecule type" value="Genomic_DNA"/>
</dbReference>
<evidence type="ECO:0000313" key="1">
    <source>
        <dbReference type="EMBL" id="TQN51957.1"/>
    </source>
</evidence>
<dbReference type="RefSeq" id="WP_142088134.1">
    <property type="nucleotide sequence ID" value="NZ_SZUV01000001.1"/>
</dbReference>
<dbReference type="Proteomes" id="UP000315403">
    <property type="component" value="Unassembled WGS sequence"/>
</dbReference>
<comment type="caution">
    <text evidence="1">The sequence shown here is derived from an EMBL/GenBank/DDBJ whole genome shotgun (WGS) entry which is preliminary data.</text>
</comment>
<organism evidence="1 2">
    <name type="scientific">Acidithiobacillus thiooxidans ATCC 19377</name>
    <dbReference type="NCBI Taxonomy" id="637390"/>
    <lineage>
        <taxon>Bacteria</taxon>
        <taxon>Pseudomonadati</taxon>
        <taxon>Pseudomonadota</taxon>
        <taxon>Acidithiobacillia</taxon>
        <taxon>Acidithiobacillales</taxon>
        <taxon>Acidithiobacillaceae</taxon>
        <taxon>Acidithiobacillus</taxon>
    </lineage>
</organism>
<proteinExistence type="predicted"/>
<protein>
    <submittedName>
        <fullName evidence="1">Uncharacterized protein</fullName>
    </submittedName>
</protein>
<name>A0A543Q6J9_ACITH</name>
<sequence length="358" mass="40187">MAERTNKPRLIMVLGAGASVHAGIPSTKDVTNRIGAIKDNATIQEVVRILQQHEKDGFNFESVMAALEDLQEYEYSKRCNGRLTRGTLSAFTELASFNNKSGGFFTTWHILINSIYKLFSENCTTPSENLKSFFDLMEEHFELTVLTLNYDDLIDHTGPWFDGFQKREDTDDYCSFNACQFVRRVTVEPKVLLHLHGSVRFGYSSQSSLDIVKYASVEKGFDSIKGIKAGLVRAAPIISGHQKERWLQRYTIPLGYYYNAFVNAAVSTPLWVIAGYGANDLHVNTWVLESMRIHKEEARVIIIDQSESAAFQCNNYLSGANTIGCPRVRFLCGSETGNFPPSSDKVGEIINFLKGESN</sequence>
<dbReference type="InterPro" id="IPR029035">
    <property type="entry name" value="DHS-like_NAD/FAD-binding_dom"/>
</dbReference>
<dbReference type="AlphaFoldDB" id="A0A543Q6J9"/>
<evidence type="ECO:0000313" key="2">
    <source>
        <dbReference type="Proteomes" id="UP000315403"/>
    </source>
</evidence>
<accession>A0A543Q6J9</accession>
<gene>
    <name evidence="1" type="ORF">DLNHIDIE_01838</name>
</gene>